<dbReference type="InterPro" id="IPR012902">
    <property type="entry name" value="N_methyl_site"/>
</dbReference>
<keyword evidence="2" id="KW-0812">Transmembrane</keyword>
<proteinExistence type="predicted"/>
<feature type="transmembrane region" description="Helical" evidence="2">
    <location>
        <begin position="12"/>
        <end position="36"/>
    </location>
</feature>
<sequence length="133" mass="14524">MAITKNKGFSLIEAIIATTVLSVGLLGLIGLFGAGYQALDGGDKRSIAAKLARDQMEILRSRSMSRINPPMEDLPSGPPSEDHPEGQTLGMRRQWSILRSPDDAMMWVITVEVSWDGLKGQNKKITLKSLRSS</sequence>
<dbReference type="PROSITE" id="PS00409">
    <property type="entry name" value="PROKAR_NTER_METHYL"/>
    <property type="match status" value="1"/>
</dbReference>
<evidence type="ECO:0000256" key="1">
    <source>
        <dbReference type="SAM" id="MobiDB-lite"/>
    </source>
</evidence>
<evidence type="ECO:0000313" key="3">
    <source>
        <dbReference type="EMBL" id="VAX26313.1"/>
    </source>
</evidence>
<dbReference type="EMBL" id="UOGF01000008">
    <property type="protein sequence ID" value="VAX26313.1"/>
    <property type="molecule type" value="Genomic_DNA"/>
</dbReference>
<keyword evidence="2" id="KW-0472">Membrane</keyword>
<reference evidence="3" key="1">
    <citation type="submission" date="2018-06" db="EMBL/GenBank/DDBJ databases">
        <authorList>
            <person name="Zhirakovskaya E."/>
        </authorList>
    </citation>
    <scope>NUCLEOTIDE SEQUENCE</scope>
</reference>
<dbReference type="AlphaFoldDB" id="A0A3B1CNP8"/>
<organism evidence="3">
    <name type="scientific">hydrothermal vent metagenome</name>
    <dbReference type="NCBI Taxonomy" id="652676"/>
    <lineage>
        <taxon>unclassified sequences</taxon>
        <taxon>metagenomes</taxon>
        <taxon>ecological metagenomes</taxon>
    </lineage>
</organism>
<feature type="region of interest" description="Disordered" evidence="1">
    <location>
        <begin position="62"/>
        <end position="91"/>
    </location>
</feature>
<name>A0A3B1CNP8_9ZZZZ</name>
<evidence type="ECO:0008006" key="4">
    <source>
        <dbReference type="Google" id="ProtNLM"/>
    </source>
</evidence>
<dbReference type="Pfam" id="PF07963">
    <property type="entry name" value="N_methyl"/>
    <property type="match status" value="1"/>
</dbReference>
<protein>
    <recommendedName>
        <fullName evidence="4">Prepilin-type N-terminal cleavage/methylation domain-containing protein</fullName>
    </recommendedName>
</protein>
<keyword evidence="2" id="KW-1133">Transmembrane helix</keyword>
<gene>
    <name evidence="3" type="ORF">MNBD_NITROSPIRAE01-1086</name>
</gene>
<evidence type="ECO:0000256" key="2">
    <source>
        <dbReference type="SAM" id="Phobius"/>
    </source>
</evidence>
<accession>A0A3B1CNP8</accession>
<dbReference type="NCBIfam" id="TIGR02532">
    <property type="entry name" value="IV_pilin_GFxxxE"/>
    <property type="match status" value="1"/>
</dbReference>